<feature type="domain" description="Response regulatory" evidence="5">
    <location>
        <begin position="3"/>
        <end position="119"/>
    </location>
</feature>
<dbReference type="PROSITE" id="PS50110">
    <property type="entry name" value="RESPONSE_REGULATORY"/>
    <property type="match status" value="1"/>
</dbReference>
<dbReference type="GO" id="GO:0006355">
    <property type="term" value="P:regulation of DNA-templated transcription"/>
    <property type="evidence" value="ECO:0007669"/>
    <property type="project" value="InterPro"/>
</dbReference>
<evidence type="ECO:0000256" key="3">
    <source>
        <dbReference type="PROSITE-ProRule" id="PRU00169"/>
    </source>
</evidence>
<dbReference type="PRINTS" id="PR00038">
    <property type="entry name" value="HTHLUXR"/>
</dbReference>
<dbReference type="Gene3D" id="1.10.10.10">
    <property type="entry name" value="Winged helix-like DNA-binding domain superfamily/Winged helix DNA-binding domain"/>
    <property type="match status" value="1"/>
</dbReference>
<dbReference type="CDD" id="cd06170">
    <property type="entry name" value="LuxR_C_like"/>
    <property type="match status" value="1"/>
</dbReference>
<feature type="domain" description="HTH luxR-type" evidence="4">
    <location>
        <begin position="134"/>
        <end position="199"/>
    </location>
</feature>
<sequence>MIRTIVVSNLCLLREALCSVLSVEDGLEAVGASGTDREVLAHVTEAAADVAVVDLDTPGRDGLSTARLLVKALPAVPVVALSATHTPGVLRRVLCAGVRGFASRAQPPGELAALIRRVAAGDLMIHQETALATLAVVDNPLSDREREVLRLAAQGLPSEEIATRLFLSAGTVRNYLSAAMRKLSCPNRLQAVRRAEEAGWL</sequence>
<dbReference type="PROSITE" id="PS00622">
    <property type="entry name" value="HTH_LUXR_1"/>
    <property type="match status" value="1"/>
</dbReference>
<evidence type="ECO:0000313" key="6">
    <source>
        <dbReference type="EMBL" id="GIE94487.1"/>
    </source>
</evidence>
<dbReference type="CDD" id="cd17535">
    <property type="entry name" value="REC_NarL-like"/>
    <property type="match status" value="1"/>
</dbReference>
<dbReference type="PANTHER" id="PTHR43214:SF42">
    <property type="entry name" value="TRANSCRIPTIONAL REGULATORY PROTEIN DESR"/>
    <property type="match status" value="1"/>
</dbReference>
<name>A0A919JW22_9ACTN</name>
<dbReference type="GO" id="GO:0000160">
    <property type="term" value="P:phosphorelay signal transduction system"/>
    <property type="evidence" value="ECO:0007669"/>
    <property type="project" value="InterPro"/>
</dbReference>
<dbReference type="InterPro" id="IPR016032">
    <property type="entry name" value="Sig_transdc_resp-reg_C-effctor"/>
</dbReference>
<dbReference type="InterPro" id="IPR001789">
    <property type="entry name" value="Sig_transdc_resp-reg_receiver"/>
</dbReference>
<evidence type="ECO:0000313" key="7">
    <source>
        <dbReference type="Proteomes" id="UP000636960"/>
    </source>
</evidence>
<reference evidence="6" key="1">
    <citation type="submission" date="2021-01" db="EMBL/GenBank/DDBJ databases">
        <title>Whole genome shotgun sequence of Actinoplanes rishiriensis NBRC 108556.</title>
        <authorList>
            <person name="Komaki H."/>
            <person name="Tamura T."/>
        </authorList>
    </citation>
    <scope>NUCLEOTIDE SEQUENCE</scope>
    <source>
        <strain evidence="6">NBRC 108556</strain>
    </source>
</reference>
<dbReference type="InterPro" id="IPR011006">
    <property type="entry name" value="CheY-like_superfamily"/>
</dbReference>
<dbReference type="Pfam" id="PF00196">
    <property type="entry name" value="GerE"/>
    <property type="match status" value="1"/>
</dbReference>
<dbReference type="Proteomes" id="UP000636960">
    <property type="component" value="Unassembled WGS sequence"/>
</dbReference>
<dbReference type="EMBL" id="BOMV01000013">
    <property type="protein sequence ID" value="GIE94487.1"/>
    <property type="molecule type" value="Genomic_DNA"/>
</dbReference>
<evidence type="ECO:0000256" key="1">
    <source>
        <dbReference type="ARBA" id="ARBA00022553"/>
    </source>
</evidence>
<dbReference type="PROSITE" id="PS50043">
    <property type="entry name" value="HTH_LUXR_2"/>
    <property type="match status" value="1"/>
</dbReference>
<dbReference type="RefSeq" id="WP_203780791.1">
    <property type="nucleotide sequence ID" value="NZ_BOMV01000013.1"/>
</dbReference>
<evidence type="ECO:0000259" key="5">
    <source>
        <dbReference type="PROSITE" id="PS50110"/>
    </source>
</evidence>
<dbReference type="InterPro" id="IPR039420">
    <property type="entry name" value="WalR-like"/>
</dbReference>
<comment type="caution">
    <text evidence="6">The sequence shown here is derived from an EMBL/GenBank/DDBJ whole genome shotgun (WGS) entry which is preliminary data.</text>
</comment>
<feature type="modified residue" description="4-aspartylphosphate" evidence="3">
    <location>
        <position position="54"/>
    </location>
</feature>
<evidence type="ECO:0000256" key="2">
    <source>
        <dbReference type="ARBA" id="ARBA00023125"/>
    </source>
</evidence>
<dbReference type="InterPro" id="IPR058245">
    <property type="entry name" value="NreC/VraR/RcsB-like_REC"/>
</dbReference>
<dbReference type="SMART" id="SM00421">
    <property type="entry name" value="HTH_LUXR"/>
    <property type="match status" value="1"/>
</dbReference>
<protein>
    <submittedName>
        <fullName evidence="6">DNA-binding response regulator</fullName>
    </submittedName>
</protein>
<dbReference type="PANTHER" id="PTHR43214">
    <property type="entry name" value="TWO-COMPONENT RESPONSE REGULATOR"/>
    <property type="match status" value="1"/>
</dbReference>
<evidence type="ECO:0000259" key="4">
    <source>
        <dbReference type="PROSITE" id="PS50043"/>
    </source>
</evidence>
<dbReference type="AlphaFoldDB" id="A0A919JW22"/>
<gene>
    <name evidence="6" type="primary">desR_3</name>
    <name evidence="6" type="ORF">Ari01nite_19520</name>
</gene>
<organism evidence="6 7">
    <name type="scientific">Paractinoplanes rishiriensis</name>
    <dbReference type="NCBI Taxonomy" id="1050105"/>
    <lineage>
        <taxon>Bacteria</taxon>
        <taxon>Bacillati</taxon>
        <taxon>Actinomycetota</taxon>
        <taxon>Actinomycetes</taxon>
        <taxon>Micromonosporales</taxon>
        <taxon>Micromonosporaceae</taxon>
        <taxon>Paractinoplanes</taxon>
    </lineage>
</organism>
<dbReference type="SMART" id="SM00448">
    <property type="entry name" value="REC"/>
    <property type="match status" value="1"/>
</dbReference>
<accession>A0A919JW22</accession>
<dbReference type="Pfam" id="PF00072">
    <property type="entry name" value="Response_reg"/>
    <property type="match status" value="1"/>
</dbReference>
<keyword evidence="7" id="KW-1185">Reference proteome</keyword>
<proteinExistence type="predicted"/>
<dbReference type="SUPFAM" id="SSF52172">
    <property type="entry name" value="CheY-like"/>
    <property type="match status" value="1"/>
</dbReference>
<dbReference type="SUPFAM" id="SSF46894">
    <property type="entry name" value="C-terminal effector domain of the bipartite response regulators"/>
    <property type="match status" value="1"/>
</dbReference>
<keyword evidence="1 3" id="KW-0597">Phosphoprotein</keyword>
<dbReference type="InterPro" id="IPR000792">
    <property type="entry name" value="Tscrpt_reg_LuxR_C"/>
</dbReference>
<dbReference type="InterPro" id="IPR036388">
    <property type="entry name" value="WH-like_DNA-bd_sf"/>
</dbReference>
<dbReference type="Gene3D" id="3.40.50.2300">
    <property type="match status" value="1"/>
</dbReference>
<keyword evidence="2 6" id="KW-0238">DNA-binding</keyword>
<dbReference type="GO" id="GO:0003677">
    <property type="term" value="F:DNA binding"/>
    <property type="evidence" value="ECO:0007669"/>
    <property type="project" value="UniProtKB-KW"/>
</dbReference>